<organism evidence="2 3">
    <name type="scientific">Spirosoma linguale (strain ATCC 33905 / DSM 74 / LMG 10896 / Claus 1)</name>
    <dbReference type="NCBI Taxonomy" id="504472"/>
    <lineage>
        <taxon>Bacteria</taxon>
        <taxon>Pseudomonadati</taxon>
        <taxon>Bacteroidota</taxon>
        <taxon>Cytophagia</taxon>
        <taxon>Cytophagales</taxon>
        <taxon>Cytophagaceae</taxon>
        <taxon>Spirosoma</taxon>
    </lineage>
</organism>
<dbReference type="Proteomes" id="UP000002028">
    <property type="component" value="Chromosome"/>
</dbReference>
<keyword evidence="1" id="KW-0732">Signal</keyword>
<keyword evidence="3" id="KW-1185">Reference proteome</keyword>
<dbReference type="AlphaFoldDB" id="D2QQG2"/>
<evidence type="ECO:0000313" key="3">
    <source>
        <dbReference type="Proteomes" id="UP000002028"/>
    </source>
</evidence>
<evidence type="ECO:0008006" key="4">
    <source>
        <dbReference type="Google" id="ProtNLM"/>
    </source>
</evidence>
<sequence>MNKCIASILLWLVICTSAFAQISFDSGYIVRRDGDTLKGEVRQRSNQLIYFRATSDAPVQSYKPDEVIGYQIDGVNYAALDVIVDGKTTLYFVQEKIKGYVSLYSLFQADNRLTHVIRLPNKTVVPLRGNLALLMLTTYLTECKSPQFTNLLKAQSFYNSEFYLGRIVKAYNQCMRPTERSESIKKRFRYEAGLSAILLHNGWLFGKKESDPASPGYYPYYDPYKAYSTFNTATVGAFITVSPRKRFSVGVEFLATKYKGSLSVPLTNPLDPAAQNTRYYSFEEHYLALPITGRYVFIDKHLRWYLKAGFVPTLRTATSGSFTDAASATGSLLLHNVNVGVGYLAGIGAGIPLTKKRSLYVEVRTMPHLVLDGVTKIAISRSMQFAVSVPLIRRD</sequence>
<evidence type="ECO:0000313" key="2">
    <source>
        <dbReference type="EMBL" id="ADB40743.1"/>
    </source>
</evidence>
<name>D2QQG2_SPILD</name>
<dbReference type="KEGG" id="sli:Slin_4765"/>
<reference evidence="2 3" key="1">
    <citation type="journal article" date="2010" name="Stand. Genomic Sci.">
        <title>Complete genome sequence of Spirosoma linguale type strain (1).</title>
        <authorList>
            <person name="Lail K."/>
            <person name="Sikorski J."/>
            <person name="Saunders E."/>
            <person name="Lapidus A."/>
            <person name="Glavina Del Rio T."/>
            <person name="Copeland A."/>
            <person name="Tice H."/>
            <person name="Cheng J.-F."/>
            <person name="Lucas S."/>
            <person name="Nolan M."/>
            <person name="Bruce D."/>
            <person name="Goodwin L."/>
            <person name="Pitluck S."/>
            <person name="Ivanova N."/>
            <person name="Mavromatis K."/>
            <person name="Ovchinnikova G."/>
            <person name="Pati A."/>
            <person name="Chen A."/>
            <person name="Palaniappan K."/>
            <person name="Land M."/>
            <person name="Hauser L."/>
            <person name="Chang Y.-J."/>
            <person name="Jeffries C.D."/>
            <person name="Chain P."/>
            <person name="Brettin T."/>
            <person name="Detter J.C."/>
            <person name="Schuetze A."/>
            <person name="Rohde M."/>
            <person name="Tindall B.J."/>
            <person name="Goeker M."/>
            <person name="Bristow J."/>
            <person name="Eisen J.A."/>
            <person name="Markowitz V."/>
            <person name="Hugenholtz P."/>
            <person name="Kyrpides N.C."/>
            <person name="Klenk H.-P."/>
            <person name="Chen F."/>
        </authorList>
    </citation>
    <scope>NUCLEOTIDE SEQUENCE [LARGE SCALE GENOMIC DNA]</scope>
    <source>
        <strain evidence="3">ATCC 33905 / DSM 74 / LMG 10896 / Claus 1</strain>
    </source>
</reference>
<accession>D2QQG2</accession>
<protein>
    <recommendedName>
        <fullName evidence="4">Outer membrane protein beta-barrel domain-containing protein</fullName>
    </recommendedName>
</protein>
<gene>
    <name evidence="2" type="ordered locus">Slin_4765</name>
</gene>
<feature type="signal peptide" evidence="1">
    <location>
        <begin position="1"/>
        <end position="20"/>
    </location>
</feature>
<dbReference type="RefSeq" id="WP_012929246.1">
    <property type="nucleotide sequence ID" value="NC_013730.1"/>
</dbReference>
<dbReference type="EMBL" id="CP001769">
    <property type="protein sequence ID" value="ADB40743.1"/>
    <property type="molecule type" value="Genomic_DNA"/>
</dbReference>
<dbReference type="HOGENOM" id="CLU_698112_0_0_10"/>
<evidence type="ECO:0000256" key="1">
    <source>
        <dbReference type="SAM" id="SignalP"/>
    </source>
</evidence>
<proteinExistence type="predicted"/>
<feature type="chain" id="PRO_5003034114" description="Outer membrane protein beta-barrel domain-containing protein" evidence="1">
    <location>
        <begin position="21"/>
        <end position="395"/>
    </location>
</feature>